<sequence>MKKHSKKKELMMLPLLFISILLCVGGHFILQPNYQDSHIIEYSLAALPFVMFAVVIIAIKMAFKAEEKEQDD</sequence>
<dbReference type="AlphaFoldDB" id="A0A0S2JYS8"/>
<dbReference type="EMBL" id="CP013187">
    <property type="protein sequence ID" value="ALO41264.1"/>
    <property type="molecule type" value="Genomic_DNA"/>
</dbReference>
<dbReference type="Proteomes" id="UP000061457">
    <property type="component" value="Chromosome I"/>
</dbReference>
<evidence type="ECO:0000256" key="1">
    <source>
        <dbReference type="SAM" id="Phobius"/>
    </source>
</evidence>
<gene>
    <name evidence="3" type="ORF">C1E24_12660</name>
    <name evidence="2" type="ORF">PP2015_745</name>
</gene>
<dbReference type="Proteomes" id="UP000309186">
    <property type="component" value="Unassembled WGS sequence"/>
</dbReference>
<reference evidence="3 5" key="3">
    <citation type="submission" date="2018-01" db="EMBL/GenBank/DDBJ databases">
        <title>Co-occurrence of chitin degradation, pigmentation and bioactivity in marine Pseudoalteromonas.</title>
        <authorList>
            <person name="Paulsen S."/>
            <person name="Gram L."/>
            <person name="Machado H."/>
        </authorList>
    </citation>
    <scope>NUCLEOTIDE SEQUENCE [LARGE SCALE GENOMIC DNA]</scope>
    <source>
        <strain evidence="3 5">S3663</strain>
    </source>
</reference>
<proteinExistence type="predicted"/>
<protein>
    <submittedName>
        <fullName evidence="2">Uncharacterized protein</fullName>
    </submittedName>
</protein>
<reference evidence="2" key="1">
    <citation type="submission" date="2015-11" db="EMBL/GenBank/DDBJ databases">
        <authorList>
            <person name="Zhang Y."/>
            <person name="Guo Z."/>
        </authorList>
    </citation>
    <scope>NUCLEOTIDE SEQUENCE [LARGE SCALE GENOMIC DNA]</scope>
    <source>
        <strain evidence="2">KCTC 12086</strain>
    </source>
</reference>
<dbReference type="RefSeq" id="WP_058029020.1">
    <property type="nucleotide sequence ID" value="NZ_CP013187.1"/>
</dbReference>
<reference evidence="4" key="2">
    <citation type="submission" date="2015-11" db="EMBL/GenBank/DDBJ databases">
        <authorList>
            <person name="Kim K.M."/>
        </authorList>
    </citation>
    <scope>NUCLEOTIDE SEQUENCE [LARGE SCALE GENOMIC DNA]</scope>
    <source>
        <strain evidence="4">KCTC 12086</strain>
    </source>
</reference>
<organism evidence="2 4">
    <name type="scientific">Pseudoalteromonas phenolica</name>
    <dbReference type="NCBI Taxonomy" id="161398"/>
    <lineage>
        <taxon>Bacteria</taxon>
        <taxon>Pseudomonadati</taxon>
        <taxon>Pseudomonadota</taxon>
        <taxon>Gammaproteobacteria</taxon>
        <taxon>Alteromonadales</taxon>
        <taxon>Pseudoalteromonadaceae</taxon>
        <taxon>Pseudoalteromonas</taxon>
    </lineage>
</organism>
<evidence type="ECO:0000313" key="3">
    <source>
        <dbReference type="EMBL" id="TLX46651.1"/>
    </source>
</evidence>
<name>A0A0S2JYS8_9GAMM</name>
<feature type="transmembrane region" description="Helical" evidence="1">
    <location>
        <begin position="12"/>
        <end position="30"/>
    </location>
</feature>
<dbReference type="EMBL" id="PPSW01000020">
    <property type="protein sequence ID" value="TLX46651.1"/>
    <property type="molecule type" value="Genomic_DNA"/>
</dbReference>
<evidence type="ECO:0000313" key="4">
    <source>
        <dbReference type="Proteomes" id="UP000061457"/>
    </source>
</evidence>
<evidence type="ECO:0000313" key="5">
    <source>
        <dbReference type="Proteomes" id="UP000309186"/>
    </source>
</evidence>
<accession>A0A0S2JYS8</accession>
<dbReference type="PATRIC" id="fig|161398.10.peg.759"/>
<keyword evidence="1" id="KW-1133">Transmembrane helix</keyword>
<evidence type="ECO:0000313" key="2">
    <source>
        <dbReference type="EMBL" id="ALO41264.1"/>
    </source>
</evidence>
<keyword evidence="4" id="KW-1185">Reference proteome</keyword>
<keyword evidence="1" id="KW-0472">Membrane</keyword>
<dbReference type="KEGG" id="pphe:PP2015_745"/>
<keyword evidence="1" id="KW-0812">Transmembrane</keyword>
<dbReference type="OrthoDB" id="6313512at2"/>
<feature type="transmembrane region" description="Helical" evidence="1">
    <location>
        <begin position="42"/>
        <end position="63"/>
    </location>
</feature>